<dbReference type="InterPro" id="IPR032675">
    <property type="entry name" value="LRR_dom_sf"/>
</dbReference>
<dbReference type="SUPFAM" id="SSF52058">
    <property type="entry name" value="L domain-like"/>
    <property type="match status" value="1"/>
</dbReference>
<proteinExistence type="predicted"/>
<dbReference type="AlphaFoldDB" id="A0A644TT78"/>
<evidence type="ECO:0000313" key="2">
    <source>
        <dbReference type="EMBL" id="MPL70095.1"/>
    </source>
</evidence>
<reference evidence="2" key="1">
    <citation type="submission" date="2019-08" db="EMBL/GenBank/DDBJ databases">
        <authorList>
            <person name="Kucharzyk K."/>
            <person name="Murdoch R.W."/>
            <person name="Higgins S."/>
            <person name="Loffler F."/>
        </authorList>
    </citation>
    <scope>NUCLEOTIDE SEQUENCE</scope>
</reference>
<sequence>MKFIKKILLILFSCFVPINSYSQVNMERFIEFKCNVGANFSVNLAADSSNTKAIIKNGMYEKIVNIQIGLFSSPSYNLNTRDTIIRIYGNVTKIDFRCSDGFIRDFNIDSNSYLTQIWAYNLVYKNVSFNNSNNLEVLYLQYSRIESIDFRNLENLIYLGVPGNEELTKLDLRELTRLKILMFQNTGVSDININGLNELRDIDCYNTNLSTMGYDSLFCALPECSDSLSGMIVVIYDSTYSDFPTYMSSNSQNLISKNWFPTDRNYQLMPPTNGTFDCSSIWIDDVELDFVEAKVYPNPAIDYLCIETKEVVQRLEVYDALGKRVISKTPNQNNFSLDISNLEKGIYILKLQTNEGIGSYKIVKN</sequence>
<organism evidence="2">
    <name type="scientific">bioreactor metagenome</name>
    <dbReference type="NCBI Taxonomy" id="1076179"/>
    <lineage>
        <taxon>unclassified sequences</taxon>
        <taxon>metagenomes</taxon>
        <taxon>ecological metagenomes</taxon>
    </lineage>
</organism>
<comment type="caution">
    <text evidence="2">The sequence shown here is derived from an EMBL/GenBank/DDBJ whole genome shotgun (WGS) entry which is preliminary data.</text>
</comment>
<dbReference type="InterPro" id="IPR026444">
    <property type="entry name" value="Secre_tail"/>
</dbReference>
<dbReference type="NCBIfam" id="TIGR04183">
    <property type="entry name" value="Por_Secre_tail"/>
    <property type="match status" value="1"/>
</dbReference>
<dbReference type="EMBL" id="VSSQ01000051">
    <property type="protein sequence ID" value="MPL70095.1"/>
    <property type="molecule type" value="Genomic_DNA"/>
</dbReference>
<dbReference type="Gene3D" id="3.80.10.10">
    <property type="entry name" value="Ribonuclease Inhibitor"/>
    <property type="match status" value="1"/>
</dbReference>
<evidence type="ECO:0000259" key="1">
    <source>
        <dbReference type="Pfam" id="PF18962"/>
    </source>
</evidence>
<gene>
    <name evidence="2" type="ORF">SDC9_15846</name>
</gene>
<protein>
    <recommendedName>
        <fullName evidence="1">Secretion system C-terminal sorting domain-containing protein</fullName>
    </recommendedName>
</protein>
<accession>A0A644TT78</accession>
<dbReference type="Pfam" id="PF18962">
    <property type="entry name" value="Por_Secre_tail"/>
    <property type="match status" value="1"/>
</dbReference>
<feature type="domain" description="Secretion system C-terminal sorting" evidence="1">
    <location>
        <begin position="295"/>
        <end position="361"/>
    </location>
</feature>
<name>A0A644TT78_9ZZZZ</name>